<name>A0A9N7W3D3_PLEPL</name>
<feature type="compositionally biased region" description="Basic and acidic residues" evidence="1">
    <location>
        <begin position="36"/>
        <end position="55"/>
    </location>
</feature>
<reference evidence="2" key="1">
    <citation type="submission" date="2020-03" db="EMBL/GenBank/DDBJ databases">
        <authorList>
            <person name="Weist P."/>
        </authorList>
    </citation>
    <scope>NUCLEOTIDE SEQUENCE</scope>
</reference>
<gene>
    <name evidence="2" type="ORF">PLEPLA_LOCUS48104</name>
</gene>
<evidence type="ECO:0000256" key="1">
    <source>
        <dbReference type="SAM" id="MobiDB-lite"/>
    </source>
</evidence>
<comment type="caution">
    <text evidence="2">The sequence shown here is derived from an EMBL/GenBank/DDBJ whole genome shotgun (WGS) entry which is preliminary data.</text>
</comment>
<sequence length="105" mass="12024">MEGERGTWFWVVPGGRWIVCTGRAAGGRMDELLRDSQRSKDISLPRADPADRCAHSSDYLRPQLTPGALLRDDARETRKHTATCDVRRGEETKEERRKGQRTKEE</sequence>
<dbReference type="Proteomes" id="UP001153269">
    <property type="component" value="Unassembled WGS sequence"/>
</dbReference>
<feature type="compositionally biased region" description="Basic and acidic residues" evidence="1">
    <location>
        <begin position="85"/>
        <end position="105"/>
    </location>
</feature>
<dbReference type="EMBL" id="CADEAL010004469">
    <property type="protein sequence ID" value="CAB1460253.1"/>
    <property type="molecule type" value="Genomic_DNA"/>
</dbReference>
<evidence type="ECO:0000313" key="2">
    <source>
        <dbReference type="EMBL" id="CAB1460253.1"/>
    </source>
</evidence>
<protein>
    <submittedName>
        <fullName evidence="2">Uncharacterized protein</fullName>
    </submittedName>
</protein>
<organism evidence="2 3">
    <name type="scientific">Pleuronectes platessa</name>
    <name type="common">European plaice</name>
    <dbReference type="NCBI Taxonomy" id="8262"/>
    <lineage>
        <taxon>Eukaryota</taxon>
        <taxon>Metazoa</taxon>
        <taxon>Chordata</taxon>
        <taxon>Craniata</taxon>
        <taxon>Vertebrata</taxon>
        <taxon>Euteleostomi</taxon>
        <taxon>Actinopterygii</taxon>
        <taxon>Neopterygii</taxon>
        <taxon>Teleostei</taxon>
        <taxon>Neoteleostei</taxon>
        <taxon>Acanthomorphata</taxon>
        <taxon>Carangaria</taxon>
        <taxon>Pleuronectiformes</taxon>
        <taxon>Pleuronectoidei</taxon>
        <taxon>Pleuronectidae</taxon>
        <taxon>Pleuronectes</taxon>
    </lineage>
</organism>
<keyword evidence="3" id="KW-1185">Reference proteome</keyword>
<dbReference type="AlphaFoldDB" id="A0A9N7W3D3"/>
<accession>A0A9N7W3D3</accession>
<proteinExistence type="predicted"/>
<feature type="region of interest" description="Disordered" evidence="1">
    <location>
        <begin position="36"/>
        <end position="105"/>
    </location>
</feature>
<evidence type="ECO:0000313" key="3">
    <source>
        <dbReference type="Proteomes" id="UP001153269"/>
    </source>
</evidence>